<name>A0ACC2C8F3_DIPCM</name>
<gene>
    <name evidence="1" type="ORF">O6H91_11G037100</name>
</gene>
<dbReference type="Proteomes" id="UP001162992">
    <property type="component" value="Chromosome 11"/>
</dbReference>
<dbReference type="EMBL" id="CM055102">
    <property type="protein sequence ID" value="KAJ7538177.1"/>
    <property type="molecule type" value="Genomic_DNA"/>
</dbReference>
<organism evidence="1 2">
    <name type="scientific">Diphasiastrum complanatum</name>
    <name type="common">Issler's clubmoss</name>
    <name type="synonym">Lycopodium complanatum</name>
    <dbReference type="NCBI Taxonomy" id="34168"/>
    <lineage>
        <taxon>Eukaryota</taxon>
        <taxon>Viridiplantae</taxon>
        <taxon>Streptophyta</taxon>
        <taxon>Embryophyta</taxon>
        <taxon>Tracheophyta</taxon>
        <taxon>Lycopodiopsida</taxon>
        <taxon>Lycopodiales</taxon>
        <taxon>Lycopodiaceae</taxon>
        <taxon>Lycopodioideae</taxon>
        <taxon>Diphasiastrum</taxon>
    </lineage>
</organism>
<proteinExistence type="predicted"/>
<reference evidence="2" key="1">
    <citation type="journal article" date="2024" name="Proc. Natl. Acad. Sci. U.S.A.">
        <title>Extraordinary preservation of gene collinearity over three hundred million years revealed in homosporous lycophytes.</title>
        <authorList>
            <person name="Li C."/>
            <person name="Wickell D."/>
            <person name="Kuo L.Y."/>
            <person name="Chen X."/>
            <person name="Nie B."/>
            <person name="Liao X."/>
            <person name="Peng D."/>
            <person name="Ji J."/>
            <person name="Jenkins J."/>
            <person name="Williams M."/>
            <person name="Shu S."/>
            <person name="Plott C."/>
            <person name="Barry K."/>
            <person name="Rajasekar S."/>
            <person name="Grimwood J."/>
            <person name="Han X."/>
            <person name="Sun S."/>
            <person name="Hou Z."/>
            <person name="He W."/>
            <person name="Dai G."/>
            <person name="Sun C."/>
            <person name="Schmutz J."/>
            <person name="Leebens-Mack J.H."/>
            <person name="Li F.W."/>
            <person name="Wang L."/>
        </authorList>
    </citation>
    <scope>NUCLEOTIDE SEQUENCE [LARGE SCALE GENOMIC DNA]</scope>
    <source>
        <strain evidence="2">cv. PW_Plant_1</strain>
    </source>
</reference>
<evidence type="ECO:0000313" key="2">
    <source>
        <dbReference type="Proteomes" id="UP001162992"/>
    </source>
</evidence>
<accession>A0ACC2C8F3</accession>
<keyword evidence="2" id="KW-1185">Reference proteome</keyword>
<protein>
    <submittedName>
        <fullName evidence="1">Uncharacterized protein</fullName>
    </submittedName>
</protein>
<sequence length="213" mass="24485">MAVEMLDLEKQFAFYAAYHSNKINILIHTLFVWPIILTVMFLIAFSKPIVPSPQFFEILPQAQYMVLNWSFVFTTVYVVYYVLLDRKAGLLAGAMCIACWIGSNAFAKHVPFSLGWKIVLCVQLICWMGQLVGHFVFERRAPAFLDNFFQAFLMGPYFVLLEVLQTVFHYEPYPGFKKNVRAKVRENLARHNEDMLCSSKSSDQGLPFGSISK</sequence>
<comment type="caution">
    <text evidence="1">The sequence shown here is derived from an EMBL/GenBank/DDBJ whole genome shotgun (WGS) entry which is preliminary data.</text>
</comment>
<evidence type="ECO:0000313" key="1">
    <source>
        <dbReference type="EMBL" id="KAJ7538177.1"/>
    </source>
</evidence>